<dbReference type="RefSeq" id="WP_104763136.1">
    <property type="nucleotide sequence ID" value="NZ_FZPM01000014.1"/>
</dbReference>
<dbReference type="PANTHER" id="PTHR31118:SF12">
    <property type="entry name" value="CYCLASE-LIKE PROTEIN 2"/>
    <property type="match status" value="1"/>
</dbReference>
<keyword evidence="2" id="KW-1185">Reference proteome</keyword>
<comment type="caution">
    <text evidence="1">The sequence shown here is derived from an EMBL/GenBank/DDBJ whole genome shotgun (WGS) entry which is preliminary data.</text>
</comment>
<dbReference type="AlphaFoldDB" id="A0A3D8J6F9"/>
<reference evidence="1 2" key="1">
    <citation type="submission" date="2018-04" db="EMBL/GenBank/DDBJ databases">
        <title>Novel Campyloabacter and Helicobacter Species and Strains.</title>
        <authorList>
            <person name="Mannion A.J."/>
            <person name="Shen Z."/>
            <person name="Fox J.G."/>
        </authorList>
    </citation>
    <scope>NUCLEOTIDE SEQUENCE [LARGE SCALE GENOMIC DNA]</scope>
    <source>
        <strain evidence="1 2">MIT 97-5075</strain>
    </source>
</reference>
<proteinExistence type="predicted"/>
<dbReference type="PANTHER" id="PTHR31118">
    <property type="entry name" value="CYCLASE-LIKE PROTEIN 2"/>
    <property type="match status" value="1"/>
</dbReference>
<evidence type="ECO:0000313" key="1">
    <source>
        <dbReference type="EMBL" id="RDU72860.1"/>
    </source>
</evidence>
<dbReference type="Gene3D" id="3.50.30.50">
    <property type="entry name" value="Putative cyclase"/>
    <property type="match status" value="1"/>
</dbReference>
<dbReference type="Pfam" id="PF04199">
    <property type="entry name" value="Cyclase"/>
    <property type="match status" value="1"/>
</dbReference>
<accession>A0A3D8J6F9</accession>
<organism evidence="1 2">
    <name type="scientific">Helicobacter aurati</name>
    <dbReference type="NCBI Taxonomy" id="137778"/>
    <lineage>
        <taxon>Bacteria</taxon>
        <taxon>Pseudomonadati</taxon>
        <taxon>Campylobacterota</taxon>
        <taxon>Epsilonproteobacteria</taxon>
        <taxon>Campylobacterales</taxon>
        <taxon>Helicobacteraceae</taxon>
        <taxon>Helicobacter</taxon>
    </lineage>
</organism>
<sequence>MKQTTHTQTAITQALETLRKGKWIDLTHEVHSKIPKFGSFPDVEIETPYTVKRDGFFVNKVSFVTQYGTHIDAPVHFVENKRTLEEIELKEFILPLFVINKEQEVRENPDFILTTQDIIDFEKEYGEISQDSFVAFQSGWSKRWEKEDFTHKDSNGVSHTPGWSIEALDFLINQRGICAIGHETLDTDASCDIRKNGHLLAEKFVLENNKYQIELLKNLDLLPPCGSIIIIGVPKFKGFPGFPARAFAITSS</sequence>
<dbReference type="GO" id="GO:0019441">
    <property type="term" value="P:L-tryptophan catabolic process to kynurenine"/>
    <property type="evidence" value="ECO:0007669"/>
    <property type="project" value="InterPro"/>
</dbReference>
<protein>
    <submittedName>
        <fullName evidence="1">Cyclase family protein</fullName>
    </submittedName>
</protein>
<dbReference type="EMBL" id="NXLW01000004">
    <property type="protein sequence ID" value="RDU72860.1"/>
    <property type="molecule type" value="Genomic_DNA"/>
</dbReference>
<dbReference type="Proteomes" id="UP000256424">
    <property type="component" value="Unassembled WGS sequence"/>
</dbReference>
<gene>
    <name evidence="1" type="ORF">CQA66_02940</name>
</gene>
<dbReference type="InterPro" id="IPR037175">
    <property type="entry name" value="KFase_sf"/>
</dbReference>
<name>A0A3D8J6F9_9HELI</name>
<dbReference type="InterPro" id="IPR007325">
    <property type="entry name" value="KFase/CYL"/>
</dbReference>
<dbReference type="GO" id="GO:0004061">
    <property type="term" value="F:arylformamidase activity"/>
    <property type="evidence" value="ECO:0007669"/>
    <property type="project" value="InterPro"/>
</dbReference>
<evidence type="ECO:0000313" key="2">
    <source>
        <dbReference type="Proteomes" id="UP000256424"/>
    </source>
</evidence>
<dbReference type="SUPFAM" id="SSF102198">
    <property type="entry name" value="Putative cyclase"/>
    <property type="match status" value="1"/>
</dbReference>
<dbReference type="OrthoDB" id="7067800at2"/>